<feature type="non-terminal residue" evidence="1">
    <location>
        <position position="1"/>
    </location>
</feature>
<gene>
    <name evidence="1" type="ORF">GIB67_005651</name>
</gene>
<protein>
    <submittedName>
        <fullName evidence="1">Uncharacterized protein</fullName>
    </submittedName>
</protein>
<accession>A0A7J7NHV9</accession>
<keyword evidence="2" id="KW-1185">Reference proteome</keyword>
<reference evidence="1 2" key="1">
    <citation type="journal article" date="2020" name="IScience">
        <title>Genome Sequencing of the Endangered Kingdonia uniflora (Circaeasteraceae, Ranunculales) Reveals Potential Mechanisms of Evolutionary Specialization.</title>
        <authorList>
            <person name="Sun Y."/>
            <person name="Deng T."/>
            <person name="Zhang A."/>
            <person name="Moore M.J."/>
            <person name="Landis J.B."/>
            <person name="Lin N."/>
            <person name="Zhang H."/>
            <person name="Zhang X."/>
            <person name="Huang J."/>
            <person name="Zhang X."/>
            <person name="Sun H."/>
            <person name="Wang H."/>
        </authorList>
    </citation>
    <scope>NUCLEOTIDE SEQUENCE [LARGE SCALE GENOMIC DNA]</scope>
    <source>
        <strain evidence="1">TB1705</strain>
        <tissue evidence="1">Leaf</tissue>
    </source>
</reference>
<comment type="caution">
    <text evidence="1">The sequence shown here is derived from an EMBL/GenBank/DDBJ whole genome shotgun (WGS) entry which is preliminary data.</text>
</comment>
<dbReference type="EMBL" id="JACGCM010000779">
    <property type="protein sequence ID" value="KAF6166775.1"/>
    <property type="molecule type" value="Genomic_DNA"/>
</dbReference>
<dbReference type="AlphaFoldDB" id="A0A7J7NHV9"/>
<dbReference type="Proteomes" id="UP000541444">
    <property type="component" value="Unassembled WGS sequence"/>
</dbReference>
<name>A0A7J7NHV9_9MAGN</name>
<evidence type="ECO:0000313" key="2">
    <source>
        <dbReference type="Proteomes" id="UP000541444"/>
    </source>
</evidence>
<sequence>KELLQLTRTNLNSSLARAALKTPVPSKPNYSLSINRLAIQHRKASHNLNASQTLYKGSLKASFHSYINNYYKTLLQA</sequence>
<proteinExistence type="predicted"/>
<organism evidence="1 2">
    <name type="scientific">Kingdonia uniflora</name>
    <dbReference type="NCBI Taxonomy" id="39325"/>
    <lineage>
        <taxon>Eukaryota</taxon>
        <taxon>Viridiplantae</taxon>
        <taxon>Streptophyta</taxon>
        <taxon>Embryophyta</taxon>
        <taxon>Tracheophyta</taxon>
        <taxon>Spermatophyta</taxon>
        <taxon>Magnoliopsida</taxon>
        <taxon>Ranunculales</taxon>
        <taxon>Circaeasteraceae</taxon>
        <taxon>Kingdonia</taxon>
    </lineage>
</organism>
<evidence type="ECO:0000313" key="1">
    <source>
        <dbReference type="EMBL" id="KAF6166775.1"/>
    </source>
</evidence>